<keyword evidence="3" id="KW-1185">Reference proteome</keyword>
<dbReference type="EMBL" id="BPVZ01000006">
    <property type="protein sequence ID" value="GKU93227.1"/>
    <property type="molecule type" value="Genomic_DNA"/>
</dbReference>
<feature type="compositionally biased region" description="Basic and acidic residues" evidence="1">
    <location>
        <begin position="476"/>
        <end position="489"/>
    </location>
</feature>
<feature type="compositionally biased region" description="Basic and acidic residues" evidence="1">
    <location>
        <begin position="509"/>
        <end position="526"/>
    </location>
</feature>
<sequence>MDSTGNPDPGSSWIPRGTQRGTQLGSLWNPEEPSFWRNPVSGFPKEVRMMKTMAKNSEDDAEDEEEDKASKAMPPRKSRDKEVQPAQAEHANDPITFLPVSPLAKRSYGNPIFKERDANHRDDFAESSNVFRGMTERLDLAFKEQNQAMRRLVESQAESSRHEEELIRQCIEEMRRVFEKGTRVIRETEEESHRPLQAISEQVVEQVRQPRPEILPLIVEMPRQIREAPIPALGGQGNQPHPNIQQQHFVIGERQRQHQLMEVVTPVADHDHQPQHKYILPTRKGNVGPHHQPCPRDFFQPQVPPAQPVRRGLQNQPAQFFNRDHGPALRPLEKIDKGILKFPNKAKETMGVDADPFPAVSMGVNVANLRSVAKNHNLPHAYRNLAAEDLRWVLEARRSRHSRSVRSDQQRLGGQGRITVTRNFNPKGARGYSTGTRSPRMVKPPLKSPSRWWEKISHPKFPAQNPRTLTRKLQHKRAEERKRQQKQVEAEGSSSHRPRQPMKRNMVWVRKEKKEAVTQTLQKEDDQSSASPKVASVIVSPDRVLKATFEAQEQSGNRGSESKEDGTIHFGEFSMNLSCLVLTLPLVFQAKKKEEPIVYEFPKQTEEEKKRWPDTLGHFISMLTWMGLQSAVSWWIMELQSMSFQLACSTK</sequence>
<gene>
    <name evidence="2" type="ORF">SLEP1_g6834</name>
</gene>
<dbReference type="Proteomes" id="UP001054252">
    <property type="component" value="Unassembled WGS sequence"/>
</dbReference>
<evidence type="ECO:0000313" key="2">
    <source>
        <dbReference type="EMBL" id="GKU93227.1"/>
    </source>
</evidence>
<dbReference type="AlphaFoldDB" id="A0AAV5I5P5"/>
<reference evidence="2 3" key="1">
    <citation type="journal article" date="2021" name="Commun. Biol.">
        <title>The genome of Shorea leprosula (Dipterocarpaceae) highlights the ecological relevance of drought in aseasonal tropical rainforests.</title>
        <authorList>
            <person name="Ng K.K.S."/>
            <person name="Kobayashi M.J."/>
            <person name="Fawcett J.A."/>
            <person name="Hatakeyama M."/>
            <person name="Paape T."/>
            <person name="Ng C.H."/>
            <person name="Ang C.C."/>
            <person name="Tnah L.H."/>
            <person name="Lee C.T."/>
            <person name="Nishiyama T."/>
            <person name="Sese J."/>
            <person name="O'Brien M.J."/>
            <person name="Copetti D."/>
            <person name="Mohd Noor M.I."/>
            <person name="Ong R.C."/>
            <person name="Putra M."/>
            <person name="Sireger I.Z."/>
            <person name="Indrioko S."/>
            <person name="Kosugi Y."/>
            <person name="Izuno A."/>
            <person name="Isagi Y."/>
            <person name="Lee S.L."/>
            <person name="Shimizu K.K."/>
        </authorList>
    </citation>
    <scope>NUCLEOTIDE SEQUENCE [LARGE SCALE GENOMIC DNA]</scope>
    <source>
        <strain evidence="2">214</strain>
    </source>
</reference>
<name>A0AAV5I5P5_9ROSI</name>
<feature type="region of interest" description="Disordered" evidence="1">
    <location>
        <begin position="1"/>
        <end position="95"/>
    </location>
</feature>
<feature type="region of interest" description="Disordered" evidence="1">
    <location>
        <begin position="419"/>
        <end position="535"/>
    </location>
</feature>
<evidence type="ECO:0000256" key="1">
    <source>
        <dbReference type="SAM" id="MobiDB-lite"/>
    </source>
</evidence>
<comment type="caution">
    <text evidence="2">The sequence shown here is derived from an EMBL/GenBank/DDBJ whole genome shotgun (WGS) entry which is preliminary data.</text>
</comment>
<proteinExistence type="predicted"/>
<protein>
    <submittedName>
        <fullName evidence="2">Uncharacterized protein</fullName>
    </submittedName>
</protein>
<organism evidence="2 3">
    <name type="scientific">Rubroshorea leprosula</name>
    <dbReference type="NCBI Taxonomy" id="152421"/>
    <lineage>
        <taxon>Eukaryota</taxon>
        <taxon>Viridiplantae</taxon>
        <taxon>Streptophyta</taxon>
        <taxon>Embryophyta</taxon>
        <taxon>Tracheophyta</taxon>
        <taxon>Spermatophyta</taxon>
        <taxon>Magnoliopsida</taxon>
        <taxon>eudicotyledons</taxon>
        <taxon>Gunneridae</taxon>
        <taxon>Pentapetalae</taxon>
        <taxon>rosids</taxon>
        <taxon>malvids</taxon>
        <taxon>Malvales</taxon>
        <taxon>Dipterocarpaceae</taxon>
        <taxon>Rubroshorea</taxon>
    </lineage>
</organism>
<evidence type="ECO:0000313" key="3">
    <source>
        <dbReference type="Proteomes" id="UP001054252"/>
    </source>
</evidence>
<accession>A0AAV5I5P5</accession>